<dbReference type="InterPro" id="IPR009061">
    <property type="entry name" value="DNA-bd_dom_put_sf"/>
</dbReference>
<protein>
    <submittedName>
        <fullName evidence="3">Helix-turn-helix domain-containing protein</fullName>
    </submittedName>
</protein>
<dbReference type="Pfam" id="PF12728">
    <property type="entry name" value="HTH_17"/>
    <property type="match status" value="1"/>
</dbReference>
<sequence>MALTRHHDQTEKRPKKTRVRLTGAETERKPKGKRWPKYLLFTGPGKFAPSGIHLNTQQAADYLNLSVKTLQNWRVQKRGPAFRKYENGSVRYDLRTIQKWAARQSRTSTSETK</sequence>
<evidence type="ECO:0000256" key="1">
    <source>
        <dbReference type="SAM" id="MobiDB-lite"/>
    </source>
</evidence>
<dbReference type="Proteomes" id="UP000757604">
    <property type="component" value="Unassembled WGS sequence"/>
</dbReference>
<proteinExistence type="predicted"/>
<accession>A0ABS7H4G9</accession>
<evidence type="ECO:0000259" key="2">
    <source>
        <dbReference type="Pfam" id="PF12728"/>
    </source>
</evidence>
<dbReference type="Gene3D" id="1.10.10.10">
    <property type="entry name" value="Winged helix-like DNA-binding domain superfamily/Winged helix DNA-binding domain"/>
    <property type="match status" value="1"/>
</dbReference>
<dbReference type="SUPFAM" id="SSF46955">
    <property type="entry name" value="Putative DNA-binding domain"/>
    <property type="match status" value="1"/>
</dbReference>
<evidence type="ECO:0000313" key="4">
    <source>
        <dbReference type="Proteomes" id="UP000757604"/>
    </source>
</evidence>
<evidence type="ECO:0000313" key="3">
    <source>
        <dbReference type="EMBL" id="MBW9062020.1"/>
    </source>
</evidence>
<feature type="compositionally biased region" description="Basic and acidic residues" evidence="1">
    <location>
        <begin position="1"/>
        <end position="12"/>
    </location>
</feature>
<comment type="caution">
    <text evidence="3">The sequence shown here is derived from an EMBL/GenBank/DDBJ whole genome shotgun (WGS) entry which is preliminary data.</text>
</comment>
<gene>
    <name evidence="3" type="ORF">JNB71_01705</name>
</gene>
<keyword evidence="4" id="KW-1185">Reference proteome</keyword>
<dbReference type="EMBL" id="JAEUAO010000001">
    <property type="protein sequence ID" value="MBW9062020.1"/>
    <property type="molecule type" value="Genomic_DNA"/>
</dbReference>
<reference evidence="3 4" key="1">
    <citation type="journal article" date="2021" name="MBio">
        <title>Poor Competitiveness of Bradyrhizobium in Pigeon Pea Root Colonization in Indian Soils.</title>
        <authorList>
            <person name="Chalasani D."/>
            <person name="Basu A."/>
            <person name="Pullabhotla S.V.S.R.N."/>
            <person name="Jorrin B."/>
            <person name="Neal A.L."/>
            <person name="Poole P.S."/>
            <person name="Podile A.R."/>
            <person name="Tkacz A."/>
        </authorList>
    </citation>
    <scope>NUCLEOTIDE SEQUENCE [LARGE SCALE GENOMIC DNA]</scope>
    <source>
        <strain evidence="3 4">HU44</strain>
    </source>
</reference>
<dbReference type="RefSeq" id="WP_220370115.1">
    <property type="nucleotide sequence ID" value="NZ_JAEUAO010000001.1"/>
</dbReference>
<organism evidence="3 4">
    <name type="scientific">Rhizobium herbae</name>
    <dbReference type="NCBI Taxonomy" id="508661"/>
    <lineage>
        <taxon>Bacteria</taxon>
        <taxon>Pseudomonadati</taxon>
        <taxon>Pseudomonadota</taxon>
        <taxon>Alphaproteobacteria</taxon>
        <taxon>Hyphomicrobiales</taxon>
        <taxon>Rhizobiaceae</taxon>
        <taxon>Rhizobium/Agrobacterium group</taxon>
        <taxon>Rhizobium</taxon>
    </lineage>
</organism>
<name>A0ABS7H4G9_9HYPH</name>
<dbReference type="InterPro" id="IPR036388">
    <property type="entry name" value="WH-like_DNA-bd_sf"/>
</dbReference>
<feature type="region of interest" description="Disordered" evidence="1">
    <location>
        <begin position="1"/>
        <end position="30"/>
    </location>
</feature>
<feature type="domain" description="Helix-turn-helix" evidence="2">
    <location>
        <begin position="54"/>
        <end position="105"/>
    </location>
</feature>
<dbReference type="InterPro" id="IPR041657">
    <property type="entry name" value="HTH_17"/>
</dbReference>